<dbReference type="InterPro" id="IPR036305">
    <property type="entry name" value="RGS_sf"/>
</dbReference>
<gene>
    <name evidence="3" type="ORF">Kpol_1010p13</name>
</gene>
<dbReference type="FunCoup" id="A7TIG0">
    <property type="interactions" value="34"/>
</dbReference>
<dbReference type="HOGENOM" id="CLU_029881_1_1_1"/>
<evidence type="ECO:0000256" key="1">
    <source>
        <dbReference type="SAM" id="Phobius"/>
    </source>
</evidence>
<reference evidence="3 4" key="1">
    <citation type="journal article" date="2007" name="Proc. Natl. Acad. Sci. U.S.A.">
        <title>Independent sorting-out of thousands of duplicated gene pairs in two yeast species descended from a whole-genome duplication.</title>
        <authorList>
            <person name="Scannell D.R."/>
            <person name="Frank A.C."/>
            <person name="Conant G.C."/>
            <person name="Byrne K.P."/>
            <person name="Woolfit M."/>
            <person name="Wolfe K.H."/>
        </authorList>
    </citation>
    <scope>NUCLEOTIDE SEQUENCE [LARGE SCALE GENOMIC DNA]</scope>
    <source>
        <strain evidence="4">ATCC 22028 / DSM 70294 / BCRC 21397 / CBS 2163 / NBRC 10782 / NRRL Y-8283 / UCD 57-17</strain>
    </source>
</reference>
<dbReference type="PANTHER" id="PTHR13155">
    <property type="entry name" value="A-KINASE ANCHOR PROTEINS"/>
    <property type="match status" value="1"/>
</dbReference>
<feature type="domain" description="RGS" evidence="2">
    <location>
        <begin position="17"/>
        <end position="290"/>
    </location>
</feature>
<accession>A7TIG0</accession>
<dbReference type="InterPro" id="IPR052246">
    <property type="entry name" value="Cell_Polariz_PKAAnc"/>
</dbReference>
<feature type="transmembrane region" description="Helical" evidence="1">
    <location>
        <begin position="472"/>
        <end position="494"/>
    </location>
</feature>
<keyword evidence="1" id="KW-0812">Transmembrane</keyword>
<dbReference type="InterPro" id="IPR044926">
    <property type="entry name" value="RGS_subdomain_2"/>
</dbReference>
<dbReference type="GO" id="GO:0007120">
    <property type="term" value="P:axial cellular bud site selection"/>
    <property type="evidence" value="ECO:0007669"/>
    <property type="project" value="EnsemblFungi"/>
</dbReference>
<dbReference type="GO" id="GO:0007121">
    <property type="term" value="P:bipolar cellular bud site selection"/>
    <property type="evidence" value="ECO:0007669"/>
    <property type="project" value="EnsemblFungi"/>
</dbReference>
<keyword evidence="1" id="KW-1133">Transmembrane helix</keyword>
<dbReference type="KEGG" id="vpo:Kpol_1010p13"/>
<protein>
    <recommendedName>
        <fullName evidence="2">RGS domain-containing protein</fullName>
    </recommendedName>
</protein>
<dbReference type="SMART" id="SM00315">
    <property type="entry name" value="RGS"/>
    <property type="match status" value="1"/>
</dbReference>
<name>A7TIG0_VANPO</name>
<evidence type="ECO:0000313" key="3">
    <source>
        <dbReference type="EMBL" id="EDO17898.1"/>
    </source>
</evidence>
<keyword evidence="4" id="KW-1185">Reference proteome</keyword>
<sequence>MAQVTDFDRIQQERLPTLYEVLIQKTDSPVDLWSFYTFLSQFPHALNYLEFWIDLMSHIRLCKDYIRGIRESVLIPNEELKSRRQSEVYENVERNVIETENDIEQPNKENNGDQDNISVTSSILIDALMDEGYLDFQNPQKVNRFLQGDLEYSPQLSQLLDDWKRHSGYIDHSNDDSYASSGKDNKIVSAVDGLLQNYTKMHQERPQVTAKLLLQNAQTICSLYLISPEKSEKYLINVPEHIRNETLQLVEIGGRHDPEVFESMRSLAYQFLEIDCFSKFLNRVALHNIHDQISDWKYHPVKPHSHNDNNTEKKQPKKNLKIFGMNLSNASDDESVNEVEYSRHQSRSPFSNYTTISRICFGTFWMGIGFWIGYVLIFLNYNRGIRVVTIVPFAIGSYFIVCGIYQVDVVYSWFGVTQELMFRHKSSDEENGHPMNLDKNNKGVPGILKVLGGKSRLIRIDHQFIRNLLFKRGLWCCAIITISTAIFTVIFSCVPGRRV</sequence>
<dbReference type="OrthoDB" id="5584247at2759"/>
<dbReference type="EMBL" id="DS480396">
    <property type="protein sequence ID" value="EDO17898.1"/>
    <property type="molecule type" value="Genomic_DNA"/>
</dbReference>
<dbReference type="AlphaFoldDB" id="A7TIG0"/>
<dbReference type="PhylomeDB" id="A7TIG0"/>
<keyword evidence="1" id="KW-0472">Membrane</keyword>
<dbReference type="Gene3D" id="1.10.167.10">
    <property type="entry name" value="Regulator of G-protein Signalling 4, domain 2"/>
    <property type="match status" value="1"/>
</dbReference>
<dbReference type="OMA" id="VYSWFGV"/>
<dbReference type="InParanoid" id="A7TIG0"/>
<dbReference type="GO" id="GO:0005886">
    <property type="term" value="C:plasma membrane"/>
    <property type="evidence" value="ECO:0007669"/>
    <property type="project" value="TreeGrafter"/>
</dbReference>
<feature type="transmembrane region" description="Helical" evidence="1">
    <location>
        <begin position="391"/>
        <end position="414"/>
    </location>
</feature>
<evidence type="ECO:0000259" key="2">
    <source>
        <dbReference type="SMART" id="SM00315"/>
    </source>
</evidence>
<dbReference type="PANTHER" id="PTHR13155:SF1">
    <property type="entry name" value="A-KINASE ANCHOR PROTEIN 10, MITOCHONDRIAL"/>
    <property type="match status" value="1"/>
</dbReference>
<proteinExistence type="predicted"/>
<dbReference type="GO" id="GO:0005935">
    <property type="term" value="C:cellular bud neck"/>
    <property type="evidence" value="ECO:0007669"/>
    <property type="project" value="EnsemblFungi"/>
</dbReference>
<dbReference type="eggNOG" id="ENOG502QRI8">
    <property type="taxonomic scope" value="Eukaryota"/>
</dbReference>
<evidence type="ECO:0000313" key="4">
    <source>
        <dbReference type="Proteomes" id="UP000000267"/>
    </source>
</evidence>
<feature type="transmembrane region" description="Helical" evidence="1">
    <location>
        <begin position="356"/>
        <end position="379"/>
    </location>
</feature>
<dbReference type="GeneID" id="5546153"/>
<dbReference type="SUPFAM" id="SSF48097">
    <property type="entry name" value="Regulator of G-protein signaling, RGS"/>
    <property type="match status" value="1"/>
</dbReference>
<dbReference type="InterPro" id="IPR016137">
    <property type="entry name" value="RGS"/>
</dbReference>
<dbReference type="GO" id="GO:0008104">
    <property type="term" value="P:intracellular protein localization"/>
    <property type="evidence" value="ECO:0007669"/>
    <property type="project" value="EnsemblFungi"/>
</dbReference>
<dbReference type="STRING" id="436907.A7TIG0"/>
<dbReference type="GO" id="GO:0005621">
    <property type="term" value="C:cellular bud scar"/>
    <property type="evidence" value="ECO:0007669"/>
    <property type="project" value="EnsemblFungi"/>
</dbReference>
<dbReference type="RefSeq" id="XP_001645756.1">
    <property type="nucleotide sequence ID" value="XM_001645706.1"/>
</dbReference>
<dbReference type="Proteomes" id="UP000000267">
    <property type="component" value="Unassembled WGS sequence"/>
</dbReference>
<organism evidence="4">
    <name type="scientific">Vanderwaltozyma polyspora (strain ATCC 22028 / DSM 70294 / BCRC 21397 / CBS 2163 / NBRC 10782 / NRRL Y-8283 / UCD 57-17)</name>
    <name type="common">Kluyveromyces polysporus</name>
    <dbReference type="NCBI Taxonomy" id="436907"/>
    <lineage>
        <taxon>Eukaryota</taxon>
        <taxon>Fungi</taxon>
        <taxon>Dikarya</taxon>
        <taxon>Ascomycota</taxon>
        <taxon>Saccharomycotina</taxon>
        <taxon>Saccharomycetes</taxon>
        <taxon>Saccharomycetales</taxon>
        <taxon>Saccharomycetaceae</taxon>
        <taxon>Vanderwaltozyma</taxon>
    </lineage>
</organism>